<dbReference type="Proteomes" id="UP000308671">
    <property type="component" value="Unassembled WGS sequence"/>
</dbReference>
<dbReference type="AlphaFoldDB" id="A0A4S8QZM1"/>
<proteinExistence type="predicted"/>
<organism evidence="2 3">
    <name type="scientific">Botrytis galanthina</name>
    <dbReference type="NCBI Taxonomy" id="278940"/>
    <lineage>
        <taxon>Eukaryota</taxon>
        <taxon>Fungi</taxon>
        <taxon>Dikarya</taxon>
        <taxon>Ascomycota</taxon>
        <taxon>Pezizomycotina</taxon>
        <taxon>Leotiomycetes</taxon>
        <taxon>Helotiales</taxon>
        <taxon>Sclerotiniaceae</taxon>
        <taxon>Botrytis</taxon>
    </lineage>
</organism>
<evidence type="ECO:0000256" key="1">
    <source>
        <dbReference type="SAM" id="MobiDB-lite"/>
    </source>
</evidence>
<feature type="region of interest" description="Disordered" evidence="1">
    <location>
        <begin position="1"/>
        <end position="166"/>
    </location>
</feature>
<feature type="compositionally biased region" description="Low complexity" evidence="1">
    <location>
        <begin position="26"/>
        <end position="46"/>
    </location>
</feature>
<gene>
    <name evidence="2" type="ORF">BGAL_0130g00080</name>
</gene>
<reference evidence="2 3" key="1">
    <citation type="submission" date="2017-12" db="EMBL/GenBank/DDBJ databases">
        <title>Comparative genomics of Botrytis spp.</title>
        <authorList>
            <person name="Valero-Jimenez C.A."/>
            <person name="Tapia P."/>
            <person name="Veloso J."/>
            <person name="Silva-Moreno E."/>
            <person name="Staats M."/>
            <person name="Valdes J.H."/>
            <person name="Van Kan J.A.L."/>
        </authorList>
    </citation>
    <scope>NUCLEOTIDE SEQUENCE [LARGE SCALE GENOMIC DNA]</scope>
    <source>
        <strain evidence="2 3">MUCL435</strain>
    </source>
</reference>
<comment type="caution">
    <text evidence="2">The sequence shown here is derived from an EMBL/GenBank/DDBJ whole genome shotgun (WGS) entry which is preliminary data.</text>
</comment>
<evidence type="ECO:0000313" key="3">
    <source>
        <dbReference type="Proteomes" id="UP000308671"/>
    </source>
</evidence>
<evidence type="ECO:0000313" key="2">
    <source>
        <dbReference type="EMBL" id="THV50927.1"/>
    </source>
</evidence>
<feature type="compositionally biased region" description="Basic residues" evidence="1">
    <location>
        <begin position="107"/>
        <end position="117"/>
    </location>
</feature>
<keyword evidence="3" id="KW-1185">Reference proteome</keyword>
<dbReference type="EMBL" id="PQXL01000130">
    <property type="protein sequence ID" value="THV50927.1"/>
    <property type="molecule type" value="Genomic_DNA"/>
</dbReference>
<feature type="compositionally biased region" description="Acidic residues" evidence="1">
    <location>
        <begin position="144"/>
        <end position="154"/>
    </location>
</feature>
<feature type="compositionally biased region" description="Basic residues" evidence="1">
    <location>
        <begin position="1"/>
        <end position="10"/>
    </location>
</feature>
<dbReference type="OrthoDB" id="5328813at2759"/>
<name>A0A4S8QZM1_9HELO</name>
<accession>A0A4S8QZM1</accession>
<feature type="compositionally biased region" description="Polar residues" evidence="1">
    <location>
        <begin position="83"/>
        <end position="103"/>
    </location>
</feature>
<protein>
    <submittedName>
        <fullName evidence="2">Uncharacterized protein</fullName>
    </submittedName>
</protein>
<sequence length="524" mass="58126">MSAREKKHAPKSSSSRIDLAHSLAHRTASTSTSISGSGSRSTNTNSQDGDYDSLPCTSTISQSQSQASLAEITAPPRVRLTHPNLQSTTHSAADPQRSNTPIPTTHFHPHSRSRSRSRSNTPSPPSYEPYDEEDYAPHPHPSTSDEESESESEEEPRPPDSQTPNLTTTLLHTRETLHLLQTAHSTLHANYLATDSQLRLLRSAHANCPSAAEVQSRVGALMLDRDAFREAYNDAMGEMRGKDAEIMALRGQVRGLKEWVSSSGRGGVGGEQVTDEAVAEKMQWIGNALQNWVISNFRRGRIDLEKGSNEVRQQLEHWVPMYQHLATSSKINFIQSLVSSILVFDIFRAYFVGLPEQQALEIARTEMTLGSYGPEDAMNQWRSTTLGILLKEAPEKLKSETTTVVNTVVAQLNSLLDPIFDVQSTEGRDQSLKTIINAAIDLSRLLRVQKAVFSIMMPIIEEHQQTMFDEERMEDIGGEDEDTLNEREISCVTFPGIMKAGDENGERNHLVNIVTKMKVLCAPD</sequence>